<organism evidence="1 2">
    <name type="scientific">Pinibacter soli</name>
    <dbReference type="NCBI Taxonomy" id="3044211"/>
    <lineage>
        <taxon>Bacteria</taxon>
        <taxon>Pseudomonadati</taxon>
        <taxon>Bacteroidota</taxon>
        <taxon>Chitinophagia</taxon>
        <taxon>Chitinophagales</taxon>
        <taxon>Chitinophagaceae</taxon>
        <taxon>Pinibacter</taxon>
    </lineage>
</organism>
<evidence type="ECO:0000313" key="2">
    <source>
        <dbReference type="Proteomes" id="UP001226434"/>
    </source>
</evidence>
<dbReference type="Pfam" id="PF18944">
    <property type="entry name" value="DUF5691"/>
    <property type="match status" value="1"/>
</dbReference>
<keyword evidence="2" id="KW-1185">Reference proteome</keyword>
<proteinExistence type="predicted"/>
<accession>A0ABT6RF41</accession>
<comment type="caution">
    <text evidence="1">The sequence shown here is derived from an EMBL/GenBank/DDBJ whole genome shotgun (WGS) entry which is preliminary data.</text>
</comment>
<dbReference type="RefSeq" id="WP_282335139.1">
    <property type="nucleotide sequence ID" value="NZ_JASBRG010000007.1"/>
</dbReference>
<dbReference type="EMBL" id="JASBRG010000007">
    <property type="protein sequence ID" value="MDI3321036.1"/>
    <property type="molecule type" value="Genomic_DNA"/>
</dbReference>
<gene>
    <name evidence="1" type="ORF">QJ048_14685</name>
</gene>
<sequence length="503" mass="56692">MQFWNHIIQVASLGTGKQQADVAEAEESLQPALQRINDNNQIDHEERFLQIVALAFNYRQSGASLVPDEKTSIEIASPEEKTYCPSAALYLLSEIIDAESNGLLEIWLNVCAGKGFIVPPELIPSLFDIASQNKKLQTIIAKCCGKRGEWLISFNPDWKFSTSESDEEIWNTGLAEQRRLVLMEMRTTDPAKARQLLEETWDKEDANTKALFLSVFGNGISEKDIDFLDKLKTEKSKKVKELAFALLKIIPASSVVREYVQILQQALQVKKEKALLGLVSKNVLQIQLPQISSSVFETGIEKLSNVKELSDDLFIVQQLMAYAPPSEIKSMLQLSYEEIADLFSHQSPSLLTAFGTAAVRFKDLDCFRVVVGKDKNTFYTDALHLLPPADAGDYGFSFYNSRTGTEAVSERNNLINAITAAKVPLDEAFSVAVVEHLAGNMYIHNRKFFSTYIHLFHPAMINAVDKFQPKEQYLQSQWANMGDYIKHLMQLRLQIQSSFIHKP</sequence>
<protein>
    <submittedName>
        <fullName evidence="1">DUF5691 domain-containing protein</fullName>
    </submittedName>
</protein>
<dbReference type="InterPro" id="IPR043746">
    <property type="entry name" value="DUF5691"/>
</dbReference>
<reference evidence="1 2" key="1">
    <citation type="submission" date="2023-05" db="EMBL/GenBank/DDBJ databases">
        <title>Genome sequence of Pinibacter sp. MAH-24.</title>
        <authorList>
            <person name="Huq M.A."/>
        </authorList>
    </citation>
    <scope>NUCLEOTIDE SEQUENCE [LARGE SCALE GENOMIC DNA]</scope>
    <source>
        <strain evidence="1 2">MAH-24</strain>
    </source>
</reference>
<name>A0ABT6RF41_9BACT</name>
<evidence type="ECO:0000313" key="1">
    <source>
        <dbReference type="EMBL" id="MDI3321036.1"/>
    </source>
</evidence>
<dbReference type="Proteomes" id="UP001226434">
    <property type="component" value="Unassembled WGS sequence"/>
</dbReference>